<keyword evidence="3" id="KW-0472">Membrane</keyword>
<feature type="transmembrane region" description="Helical" evidence="3">
    <location>
        <begin position="63"/>
        <end position="86"/>
    </location>
</feature>
<keyword evidence="3" id="KW-1133">Transmembrane helix</keyword>
<dbReference type="Gene3D" id="3.30.70.270">
    <property type="match status" value="1"/>
</dbReference>
<name>A0A2W5NJB8_9SPHN</name>
<dbReference type="Proteomes" id="UP000249082">
    <property type="component" value="Unassembled WGS sequence"/>
</dbReference>
<evidence type="ECO:0000256" key="3">
    <source>
        <dbReference type="SAM" id="Phobius"/>
    </source>
</evidence>
<evidence type="ECO:0000313" key="5">
    <source>
        <dbReference type="EMBL" id="PZQ50935.1"/>
    </source>
</evidence>
<keyword evidence="3" id="KW-0812">Transmembrane</keyword>
<evidence type="ECO:0000256" key="1">
    <source>
        <dbReference type="ARBA" id="ARBA00012528"/>
    </source>
</evidence>
<feature type="domain" description="GGDEF" evidence="4">
    <location>
        <begin position="247"/>
        <end position="367"/>
    </location>
</feature>
<dbReference type="AlphaFoldDB" id="A0A2W5NJB8"/>
<dbReference type="PANTHER" id="PTHR45138">
    <property type="entry name" value="REGULATORY COMPONENTS OF SENSORY TRANSDUCTION SYSTEM"/>
    <property type="match status" value="1"/>
</dbReference>
<dbReference type="GO" id="GO:0005886">
    <property type="term" value="C:plasma membrane"/>
    <property type="evidence" value="ECO:0007669"/>
    <property type="project" value="TreeGrafter"/>
</dbReference>
<dbReference type="PROSITE" id="PS50887">
    <property type="entry name" value="GGDEF"/>
    <property type="match status" value="1"/>
</dbReference>
<protein>
    <recommendedName>
        <fullName evidence="1">diguanylate cyclase</fullName>
        <ecNumber evidence="1">2.7.7.65</ecNumber>
    </recommendedName>
</protein>
<feature type="transmembrane region" description="Helical" evidence="3">
    <location>
        <begin position="125"/>
        <end position="147"/>
    </location>
</feature>
<proteinExistence type="predicted"/>
<evidence type="ECO:0000313" key="6">
    <source>
        <dbReference type="Proteomes" id="UP000249082"/>
    </source>
</evidence>
<evidence type="ECO:0000259" key="4">
    <source>
        <dbReference type="PROSITE" id="PS50887"/>
    </source>
</evidence>
<dbReference type="GO" id="GO:0052621">
    <property type="term" value="F:diguanylate cyclase activity"/>
    <property type="evidence" value="ECO:0007669"/>
    <property type="project" value="UniProtKB-EC"/>
</dbReference>
<dbReference type="NCBIfam" id="TIGR00254">
    <property type="entry name" value="GGDEF"/>
    <property type="match status" value="1"/>
</dbReference>
<dbReference type="EMBL" id="QFPX01000032">
    <property type="protein sequence ID" value="PZQ50935.1"/>
    <property type="molecule type" value="Genomic_DNA"/>
</dbReference>
<feature type="transmembrane region" description="Helical" evidence="3">
    <location>
        <begin position="159"/>
        <end position="181"/>
    </location>
</feature>
<dbReference type="InterPro" id="IPR029787">
    <property type="entry name" value="Nucleotide_cyclase"/>
</dbReference>
<gene>
    <name evidence="5" type="ORF">DI555_22175</name>
</gene>
<comment type="catalytic activity">
    <reaction evidence="2">
        <text>2 GTP = 3',3'-c-di-GMP + 2 diphosphate</text>
        <dbReference type="Rhea" id="RHEA:24898"/>
        <dbReference type="ChEBI" id="CHEBI:33019"/>
        <dbReference type="ChEBI" id="CHEBI:37565"/>
        <dbReference type="ChEBI" id="CHEBI:58805"/>
        <dbReference type="EC" id="2.7.7.65"/>
    </reaction>
</comment>
<evidence type="ECO:0000256" key="2">
    <source>
        <dbReference type="ARBA" id="ARBA00034247"/>
    </source>
</evidence>
<dbReference type="SUPFAM" id="SSF55073">
    <property type="entry name" value="Nucleotide cyclase"/>
    <property type="match status" value="1"/>
</dbReference>
<dbReference type="PANTHER" id="PTHR45138:SF9">
    <property type="entry name" value="DIGUANYLATE CYCLASE DGCM-RELATED"/>
    <property type="match status" value="1"/>
</dbReference>
<organism evidence="5 6">
    <name type="scientific">Novosphingobium pentaromativorans</name>
    <dbReference type="NCBI Taxonomy" id="205844"/>
    <lineage>
        <taxon>Bacteria</taxon>
        <taxon>Pseudomonadati</taxon>
        <taxon>Pseudomonadota</taxon>
        <taxon>Alphaproteobacteria</taxon>
        <taxon>Sphingomonadales</taxon>
        <taxon>Sphingomonadaceae</taxon>
        <taxon>Novosphingobium</taxon>
    </lineage>
</organism>
<accession>A0A2W5NJB8</accession>
<comment type="caution">
    <text evidence="5">The sequence shown here is derived from an EMBL/GenBank/DDBJ whole genome shotgun (WGS) entry which is preliminary data.</text>
</comment>
<dbReference type="GO" id="GO:1902201">
    <property type="term" value="P:negative regulation of bacterial-type flagellum-dependent cell motility"/>
    <property type="evidence" value="ECO:0007669"/>
    <property type="project" value="TreeGrafter"/>
</dbReference>
<dbReference type="Pfam" id="PF00990">
    <property type="entry name" value="GGDEF"/>
    <property type="match status" value="1"/>
</dbReference>
<dbReference type="SMART" id="SM00267">
    <property type="entry name" value="GGDEF"/>
    <property type="match status" value="1"/>
</dbReference>
<feature type="transmembrane region" description="Helical" evidence="3">
    <location>
        <begin position="12"/>
        <end position="30"/>
    </location>
</feature>
<dbReference type="GO" id="GO:0043709">
    <property type="term" value="P:cell adhesion involved in single-species biofilm formation"/>
    <property type="evidence" value="ECO:0007669"/>
    <property type="project" value="TreeGrafter"/>
</dbReference>
<dbReference type="CDD" id="cd01949">
    <property type="entry name" value="GGDEF"/>
    <property type="match status" value="1"/>
</dbReference>
<dbReference type="InterPro" id="IPR050469">
    <property type="entry name" value="Diguanylate_Cyclase"/>
</dbReference>
<dbReference type="EC" id="2.7.7.65" evidence="1"/>
<dbReference type="InterPro" id="IPR043128">
    <property type="entry name" value="Rev_trsase/Diguanyl_cyclase"/>
</dbReference>
<feature type="transmembrane region" description="Helical" evidence="3">
    <location>
        <begin position="37"/>
        <end position="57"/>
    </location>
</feature>
<sequence>MTFPDVDTLRLCSMLSSSAFGFVFCVLWLRDRAATHFVYWALSSFVYVGVLYAFTAAPRGSLAAFSLIYAVLGLTQVLPVAGALALEGERAWRRWMVVPVASAVLGHVLPAALGALDWAPRSESLQSVCDAAGLAISMGVSGYVLAFGPGARRTVGRRLAGLAMLGYLPGYILSISGAFFDVPGRDLVALLALLSDQVLLGVLNLALLAIPVEQVQRKLRNAALRDPLTGCWNRAGLEQVAARFLLPGATIIAIDVDHFKAINDRHGHAAGDEVLVALGREAGALAETHGGQAARLGGDEFLVLLPARCCDPSFFMGLLHERLKGSGALADLWSVSMGLAAVEADDRRIDDVIVRADRSLYEAKARR</sequence>
<dbReference type="InterPro" id="IPR000160">
    <property type="entry name" value="GGDEF_dom"/>
</dbReference>
<feature type="transmembrane region" description="Helical" evidence="3">
    <location>
        <begin position="98"/>
        <end position="119"/>
    </location>
</feature>
<reference evidence="5 6" key="1">
    <citation type="submission" date="2017-08" db="EMBL/GenBank/DDBJ databases">
        <title>Infants hospitalized years apart are colonized by the same room-sourced microbial strains.</title>
        <authorList>
            <person name="Brooks B."/>
            <person name="Olm M.R."/>
            <person name="Firek B.A."/>
            <person name="Baker R."/>
            <person name="Thomas B.C."/>
            <person name="Morowitz M.J."/>
            <person name="Banfield J.F."/>
        </authorList>
    </citation>
    <scope>NUCLEOTIDE SEQUENCE [LARGE SCALE GENOMIC DNA]</scope>
    <source>
        <strain evidence="5">S2_005_002_R2_33</strain>
    </source>
</reference>
<feature type="transmembrane region" description="Helical" evidence="3">
    <location>
        <begin position="187"/>
        <end position="210"/>
    </location>
</feature>